<keyword evidence="11" id="KW-1185">Reference proteome</keyword>
<dbReference type="HAMAP" id="MF_01365_B">
    <property type="entry name" value="Ribosomal_uL6_B"/>
    <property type="match status" value="1"/>
</dbReference>
<dbReference type="Pfam" id="PF00347">
    <property type="entry name" value="Ribosomal_L6"/>
    <property type="match status" value="2"/>
</dbReference>
<evidence type="ECO:0000313" key="11">
    <source>
        <dbReference type="Proteomes" id="UP001174909"/>
    </source>
</evidence>
<dbReference type="Proteomes" id="UP001174909">
    <property type="component" value="Unassembled WGS sequence"/>
</dbReference>
<dbReference type="EMBL" id="CASHTH010003975">
    <property type="protein sequence ID" value="CAI8051994.1"/>
    <property type="molecule type" value="Genomic_DNA"/>
</dbReference>
<name>A0AA35TQN5_GEOBA</name>
<dbReference type="PANTHER" id="PTHR11655">
    <property type="entry name" value="60S/50S RIBOSOMAL PROTEIN L6/L9"/>
    <property type="match status" value="1"/>
</dbReference>
<evidence type="ECO:0000256" key="6">
    <source>
        <dbReference type="ARBA" id="ARBA00035246"/>
    </source>
</evidence>
<dbReference type="AlphaFoldDB" id="A0AA35TQN5"/>
<comment type="caution">
    <text evidence="10">The sequence shown here is derived from an EMBL/GenBank/DDBJ whole genome shotgun (WGS) entry which is preliminary data.</text>
</comment>
<dbReference type="InterPro" id="IPR019906">
    <property type="entry name" value="Ribosomal_uL6_bac-type"/>
</dbReference>
<evidence type="ECO:0000256" key="5">
    <source>
        <dbReference type="ARBA" id="ARBA00023274"/>
    </source>
</evidence>
<accession>A0AA35TQN5</accession>
<evidence type="ECO:0000256" key="2">
    <source>
        <dbReference type="ARBA" id="ARBA00022730"/>
    </source>
</evidence>
<evidence type="ECO:0000256" key="4">
    <source>
        <dbReference type="ARBA" id="ARBA00022980"/>
    </source>
</evidence>
<gene>
    <name evidence="10" type="ORF">GBAR_LOCUS28445</name>
</gene>
<dbReference type="PIRSF" id="PIRSF002162">
    <property type="entry name" value="Ribosomal_L6"/>
    <property type="match status" value="1"/>
</dbReference>
<keyword evidence="4 8" id="KW-0689">Ribosomal protein</keyword>
<dbReference type="SUPFAM" id="SSF56053">
    <property type="entry name" value="Ribosomal protein L6"/>
    <property type="match status" value="2"/>
</dbReference>
<feature type="domain" description="Large ribosomal subunit protein uL6 alpha-beta" evidence="9">
    <location>
        <begin position="12"/>
        <end position="82"/>
    </location>
</feature>
<dbReference type="GO" id="GO:0002181">
    <property type="term" value="P:cytoplasmic translation"/>
    <property type="evidence" value="ECO:0007669"/>
    <property type="project" value="TreeGrafter"/>
</dbReference>
<dbReference type="InterPro" id="IPR000702">
    <property type="entry name" value="Ribosomal_uL6-like"/>
</dbReference>
<keyword evidence="2" id="KW-0699">rRNA-binding</keyword>
<dbReference type="GO" id="GO:0022625">
    <property type="term" value="C:cytosolic large ribosomal subunit"/>
    <property type="evidence" value="ECO:0007669"/>
    <property type="project" value="TreeGrafter"/>
</dbReference>
<dbReference type="GO" id="GO:0003735">
    <property type="term" value="F:structural constituent of ribosome"/>
    <property type="evidence" value="ECO:0007669"/>
    <property type="project" value="InterPro"/>
</dbReference>
<protein>
    <recommendedName>
        <fullName evidence="6">Large ribosomal subunit protein uL6</fullName>
    </recommendedName>
    <alternativeName>
        <fullName evidence="7">60S ribosomal protein L9</fullName>
    </alternativeName>
</protein>
<dbReference type="NCBIfam" id="TIGR03654">
    <property type="entry name" value="L6_bact"/>
    <property type="match status" value="1"/>
</dbReference>
<evidence type="ECO:0000256" key="1">
    <source>
        <dbReference type="ARBA" id="ARBA00009356"/>
    </source>
</evidence>
<evidence type="ECO:0000256" key="3">
    <source>
        <dbReference type="ARBA" id="ARBA00022884"/>
    </source>
</evidence>
<keyword evidence="3" id="KW-0694">RNA-binding</keyword>
<proteinExistence type="inferred from homology"/>
<organism evidence="10 11">
    <name type="scientific">Geodia barretti</name>
    <name type="common">Barrett's horny sponge</name>
    <dbReference type="NCBI Taxonomy" id="519541"/>
    <lineage>
        <taxon>Eukaryota</taxon>
        <taxon>Metazoa</taxon>
        <taxon>Porifera</taxon>
        <taxon>Demospongiae</taxon>
        <taxon>Heteroscleromorpha</taxon>
        <taxon>Tetractinellida</taxon>
        <taxon>Astrophorina</taxon>
        <taxon>Geodiidae</taxon>
        <taxon>Geodia</taxon>
    </lineage>
</organism>
<sequence>MSRIGLKPIPLPDKVQVALNESDVQVEGPKGSLNWKLPDGIDATLEENVLTVQRISELKQHKALHGLARSLIANMVTGVSEGFEKKLRVVGTGYRAEVNCENNLVLNVGYSHSVTYTPPEGITLSVEASETIDGQAHTPIVVSGIDKQLVGQVAATIRQIRKPDTYKPCKGIRYDGERVRDKEGKAAAAA</sequence>
<dbReference type="InterPro" id="IPR020040">
    <property type="entry name" value="Ribosomal_uL6_a/b-dom"/>
</dbReference>
<evidence type="ECO:0000313" key="10">
    <source>
        <dbReference type="EMBL" id="CAI8051994.1"/>
    </source>
</evidence>
<dbReference type="GO" id="GO:0019843">
    <property type="term" value="F:rRNA binding"/>
    <property type="evidence" value="ECO:0007669"/>
    <property type="project" value="UniProtKB-KW"/>
</dbReference>
<feature type="domain" description="Large ribosomal subunit protein uL6 alpha-beta" evidence="9">
    <location>
        <begin position="90"/>
        <end position="174"/>
    </location>
</feature>
<dbReference type="PRINTS" id="PR00059">
    <property type="entry name" value="RIBOSOMALL6"/>
</dbReference>
<dbReference type="InterPro" id="IPR036789">
    <property type="entry name" value="Ribosomal_uL6-like_a/b-dom_sf"/>
</dbReference>
<comment type="similarity">
    <text evidence="1 8">Belongs to the universal ribosomal protein uL6 family.</text>
</comment>
<dbReference type="PANTHER" id="PTHR11655:SF14">
    <property type="entry name" value="LARGE RIBOSOMAL SUBUNIT PROTEIN UL6M"/>
    <property type="match status" value="1"/>
</dbReference>
<evidence type="ECO:0000259" key="9">
    <source>
        <dbReference type="Pfam" id="PF00347"/>
    </source>
</evidence>
<dbReference type="Gene3D" id="3.90.930.12">
    <property type="entry name" value="Ribosomal protein L6, alpha-beta domain"/>
    <property type="match status" value="2"/>
</dbReference>
<reference evidence="10" key="1">
    <citation type="submission" date="2023-03" db="EMBL/GenBank/DDBJ databases">
        <authorList>
            <person name="Steffen K."/>
            <person name="Cardenas P."/>
        </authorList>
    </citation>
    <scope>NUCLEOTIDE SEQUENCE</scope>
</reference>
<keyword evidence="5 8" id="KW-0687">Ribonucleoprotein</keyword>
<evidence type="ECO:0000256" key="8">
    <source>
        <dbReference type="RuleBase" id="RU003869"/>
    </source>
</evidence>
<dbReference type="FunFam" id="3.90.930.12:FF:000002">
    <property type="entry name" value="50S ribosomal protein L6"/>
    <property type="match status" value="1"/>
</dbReference>
<evidence type="ECO:0000256" key="7">
    <source>
        <dbReference type="ARBA" id="ARBA00035349"/>
    </source>
</evidence>